<accession>A0A699U327</accession>
<reference evidence="1" key="1">
    <citation type="journal article" date="2019" name="Sci. Rep.">
        <title>Draft genome of Tanacetum cinerariifolium, the natural source of mosquito coil.</title>
        <authorList>
            <person name="Yamashiro T."/>
            <person name="Shiraishi A."/>
            <person name="Satake H."/>
            <person name="Nakayama K."/>
        </authorList>
    </citation>
    <scope>NUCLEOTIDE SEQUENCE</scope>
</reference>
<evidence type="ECO:0000313" key="1">
    <source>
        <dbReference type="EMBL" id="GFD16423.1"/>
    </source>
</evidence>
<name>A0A699U327_TANCI</name>
<dbReference type="EMBL" id="BKCJ011293179">
    <property type="protein sequence ID" value="GFD16423.1"/>
    <property type="molecule type" value="Genomic_DNA"/>
</dbReference>
<organism evidence="1">
    <name type="scientific">Tanacetum cinerariifolium</name>
    <name type="common">Dalmatian daisy</name>
    <name type="synonym">Chrysanthemum cinerariifolium</name>
    <dbReference type="NCBI Taxonomy" id="118510"/>
    <lineage>
        <taxon>Eukaryota</taxon>
        <taxon>Viridiplantae</taxon>
        <taxon>Streptophyta</taxon>
        <taxon>Embryophyta</taxon>
        <taxon>Tracheophyta</taxon>
        <taxon>Spermatophyta</taxon>
        <taxon>Magnoliopsida</taxon>
        <taxon>eudicotyledons</taxon>
        <taxon>Gunneridae</taxon>
        <taxon>Pentapetalae</taxon>
        <taxon>asterids</taxon>
        <taxon>campanulids</taxon>
        <taxon>Asterales</taxon>
        <taxon>Asteraceae</taxon>
        <taxon>Asteroideae</taxon>
        <taxon>Anthemideae</taxon>
        <taxon>Anthemidinae</taxon>
        <taxon>Tanacetum</taxon>
    </lineage>
</organism>
<proteinExistence type="predicted"/>
<protein>
    <recommendedName>
        <fullName evidence="2">Reverse transcriptase domain-containing protein</fullName>
    </recommendedName>
</protein>
<gene>
    <name evidence="1" type="ORF">Tci_888392</name>
</gene>
<evidence type="ECO:0008006" key="2">
    <source>
        <dbReference type="Google" id="ProtNLM"/>
    </source>
</evidence>
<feature type="non-terminal residue" evidence="1">
    <location>
        <position position="166"/>
    </location>
</feature>
<comment type="caution">
    <text evidence="1">The sequence shown here is derived from an EMBL/GenBank/DDBJ whole genome shotgun (WGS) entry which is preliminary data.</text>
</comment>
<sequence>MPELLHKLLKDLQIISEELAEYINSLSWNCPAFYDDDDAEFSIPMSEIYKSSLTAITPDFLITDSLIMEDKHLDTIMETKSDEENKSSVEDLNLILSESEDLSDIESDCDMPVCEDFTTFSNSLFDADDNFSSSDDESLSNEDVLKEIYSNPFFDKEIISIKIDPH</sequence>
<dbReference type="AlphaFoldDB" id="A0A699U327"/>